<dbReference type="EMBL" id="MCFK01000965">
    <property type="protein sequence ID" value="RKF65346.1"/>
    <property type="molecule type" value="Genomic_DNA"/>
</dbReference>
<organism evidence="2 3">
    <name type="scientific">Erysiphe neolycopersici</name>
    <dbReference type="NCBI Taxonomy" id="212602"/>
    <lineage>
        <taxon>Eukaryota</taxon>
        <taxon>Fungi</taxon>
        <taxon>Dikarya</taxon>
        <taxon>Ascomycota</taxon>
        <taxon>Pezizomycotina</taxon>
        <taxon>Leotiomycetes</taxon>
        <taxon>Erysiphales</taxon>
        <taxon>Erysiphaceae</taxon>
        <taxon>Erysiphe</taxon>
    </lineage>
</organism>
<proteinExistence type="predicted"/>
<comment type="caution">
    <text evidence="2">The sequence shown here is derived from an EMBL/GenBank/DDBJ whole genome shotgun (WGS) entry which is preliminary data.</text>
</comment>
<reference evidence="2 3" key="1">
    <citation type="journal article" date="2018" name="BMC Genomics">
        <title>Comparative genome analyses reveal sequence features reflecting distinct modes of host-adaptation between dicot and monocot powdery mildew.</title>
        <authorList>
            <person name="Wu Y."/>
            <person name="Ma X."/>
            <person name="Pan Z."/>
            <person name="Kale S.D."/>
            <person name="Song Y."/>
            <person name="King H."/>
            <person name="Zhang Q."/>
            <person name="Presley C."/>
            <person name="Deng X."/>
            <person name="Wei C.I."/>
            <person name="Xiao S."/>
        </authorList>
    </citation>
    <scope>NUCLEOTIDE SEQUENCE [LARGE SCALE GENOMIC DNA]</scope>
    <source>
        <strain evidence="2">UMSG2</strain>
    </source>
</reference>
<accession>A0A420I6S8</accession>
<evidence type="ECO:0000313" key="3">
    <source>
        <dbReference type="Proteomes" id="UP000286134"/>
    </source>
</evidence>
<keyword evidence="3" id="KW-1185">Reference proteome</keyword>
<evidence type="ECO:0000313" key="2">
    <source>
        <dbReference type="EMBL" id="RKF65346.1"/>
    </source>
</evidence>
<dbReference type="AlphaFoldDB" id="A0A420I6S8"/>
<name>A0A420I6S8_9PEZI</name>
<feature type="transmembrane region" description="Helical" evidence="1">
    <location>
        <begin position="48"/>
        <end position="65"/>
    </location>
</feature>
<keyword evidence="1" id="KW-0812">Transmembrane</keyword>
<keyword evidence="1" id="KW-1133">Transmembrane helix</keyword>
<dbReference type="OrthoDB" id="10545323at2759"/>
<keyword evidence="1" id="KW-0472">Membrane</keyword>
<protein>
    <submittedName>
        <fullName evidence="2">Uncharacterized protein</fullName>
    </submittedName>
</protein>
<sequence length="107" mass="12354">MKVVRIGEVWRKRYSTNSPRKEKLQATSASTIGFLPRSLRNLPTQTRLIVGLTFLAWGSLGIYLIEPVEKKLGLEARSMTTTSYNMKENREESPNFPRIEVIERKKD</sequence>
<gene>
    <name evidence="2" type="ORF">OnM2_009024</name>
</gene>
<dbReference type="Proteomes" id="UP000286134">
    <property type="component" value="Unassembled WGS sequence"/>
</dbReference>
<dbReference type="STRING" id="212602.A0A420I6S8"/>
<evidence type="ECO:0000256" key="1">
    <source>
        <dbReference type="SAM" id="Phobius"/>
    </source>
</evidence>